<dbReference type="Pfam" id="PF07690">
    <property type="entry name" value="MFS_1"/>
    <property type="match status" value="2"/>
</dbReference>
<dbReference type="PROSITE" id="PS50850">
    <property type="entry name" value="MFS"/>
    <property type="match status" value="1"/>
</dbReference>
<evidence type="ECO:0000256" key="4">
    <source>
        <dbReference type="ARBA" id="ARBA00023136"/>
    </source>
</evidence>
<dbReference type="InterPro" id="IPR020846">
    <property type="entry name" value="MFS_dom"/>
</dbReference>
<feature type="transmembrane region" description="Helical" evidence="5">
    <location>
        <begin position="81"/>
        <end position="100"/>
    </location>
</feature>
<gene>
    <name evidence="7" type="primary">stp_1</name>
    <name evidence="7" type="ORF">RN50_00355</name>
</gene>
<dbReference type="PANTHER" id="PTHR42718:SF49">
    <property type="entry name" value="EXPORT PROTEIN"/>
    <property type="match status" value="1"/>
</dbReference>
<feature type="domain" description="Major facilitator superfamily (MFS) profile" evidence="6">
    <location>
        <begin position="15"/>
        <end position="451"/>
    </location>
</feature>
<feature type="transmembrane region" description="Helical" evidence="5">
    <location>
        <begin position="170"/>
        <end position="189"/>
    </location>
</feature>
<evidence type="ECO:0000313" key="8">
    <source>
        <dbReference type="Proteomes" id="UP000033572"/>
    </source>
</evidence>
<feature type="transmembrane region" description="Helical" evidence="5">
    <location>
        <begin position="201"/>
        <end position="221"/>
    </location>
</feature>
<evidence type="ECO:0000256" key="1">
    <source>
        <dbReference type="ARBA" id="ARBA00004651"/>
    </source>
</evidence>
<comment type="subcellular location">
    <subcellularLocation>
        <location evidence="1">Cell membrane</location>
        <topology evidence="1">Multi-pass membrane protein</topology>
    </subcellularLocation>
</comment>
<feature type="transmembrane region" description="Helical" evidence="5">
    <location>
        <begin position="299"/>
        <end position="322"/>
    </location>
</feature>
<evidence type="ECO:0000256" key="3">
    <source>
        <dbReference type="ARBA" id="ARBA00022989"/>
    </source>
</evidence>
<dbReference type="GeneID" id="94442955"/>
<accession>A0A0F0L113</accession>
<keyword evidence="8" id="KW-1185">Reference proteome</keyword>
<keyword evidence="4 5" id="KW-0472">Membrane</keyword>
<dbReference type="EMBL" id="JYIU01000024">
    <property type="protein sequence ID" value="KJL26070.1"/>
    <property type="molecule type" value="Genomic_DNA"/>
</dbReference>
<dbReference type="PATRIC" id="fig|104336.4.peg.371"/>
<proteinExistence type="predicted"/>
<dbReference type="Gene3D" id="1.20.1720.10">
    <property type="entry name" value="Multidrug resistance protein D"/>
    <property type="match status" value="1"/>
</dbReference>
<dbReference type="KEGG" id="mfol:DXT68_00970"/>
<evidence type="ECO:0000256" key="2">
    <source>
        <dbReference type="ARBA" id="ARBA00022692"/>
    </source>
</evidence>
<dbReference type="CDD" id="cd17321">
    <property type="entry name" value="MFS_MMR_MDR_like"/>
    <property type="match status" value="1"/>
</dbReference>
<dbReference type="PANTHER" id="PTHR42718">
    <property type="entry name" value="MAJOR FACILITATOR SUPERFAMILY MULTIDRUG TRANSPORTER MFSC"/>
    <property type="match status" value="1"/>
</dbReference>
<keyword evidence="2 5" id="KW-0812">Transmembrane</keyword>
<dbReference type="SUPFAM" id="SSF103473">
    <property type="entry name" value="MFS general substrate transporter"/>
    <property type="match status" value="1"/>
</dbReference>
<evidence type="ECO:0000256" key="5">
    <source>
        <dbReference type="SAM" id="Phobius"/>
    </source>
</evidence>
<feature type="transmembrane region" description="Helical" evidence="5">
    <location>
        <begin position="17"/>
        <end position="37"/>
    </location>
</feature>
<feature type="transmembrane region" description="Helical" evidence="5">
    <location>
        <begin position="140"/>
        <end position="158"/>
    </location>
</feature>
<feature type="transmembrane region" description="Helical" evidence="5">
    <location>
        <begin position="426"/>
        <end position="445"/>
    </location>
</feature>
<name>A0A0F0L113_9MICO</name>
<feature type="transmembrane region" description="Helical" evidence="5">
    <location>
        <begin position="357"/>
        <end position="377"/>
    </location>
</feature>
<evidence type="ECO:0000313" key="7">
    <source>
        <dbReference type="EMBL" id="KJL26070.1"/>
    </source>
</evidence>
<reference evidence="7 8" key="1">
    <citation type="submission" date="2015-02" db="EMBL/GenBank/DDBJ databases">
        <title>Draft genome sequences of ten Microbacterium spp. with emphasis on heavy metal contaminated environments.</title>
        <authorList>
            <person name="Corretto E."/>
        </authorList>
    </citation>
    <scope>NUCLEOTIDE SEQUENCE [LARGE SCALE GENOMIC DNA]</scope>
    <source>
        <strain evidence="7 8">DSM 12966</strain>
    </source>
</reference>
<dbReference type="GO" id="GO:0005886">
    <property type="term" value="C:plasma membrane"/>
    <property type="evidence" value="ECO:0007669"/>
    <property type="project" value="UniProtKB-SubCell"/>
</dbReference>
<protein>
    <submittedName>
        <fullName evidence="7">Multidrug resistance protein stp</fullName>
    </submittedName>
</protein>
<feature type="transmembrane region" description="Helical" evidence="5">
    <location>
        <begin position="227"/>
        <end position="249"/>
    </location>
</feature>
<dbReference type="AlphaFoldDB" id="A0A0F0L113"/>
<feature type="transmembrane region" description="Helical" evidence="5">
    <location>
        <begin position="106"/>
        <end position="128"/>
    </location>
</feature>
<dbReference type="Proteomes" id="UP000033572">
    <property type="component" value="Unassembled WGS sequence"/>
</dbReference>
<comment type="caution">
    <text evidence="7">The sequence shown here is derived from an EMBL/GenBank/DDBJ whole genome shotgun (WGS) entry which is preliminary data.</text>
</comment>
<dbReference type="InterPro" id="IPR036259">
    <property type="entry name" value="MFS_trans_sf"/>
</dbReference>
<feature type="transmembrane region" description="Helical" evidence="5">
    <location>
        <begin position="49"/>
        <end position="69"/>
    </location>
</feature>
<dbReference type="Gene3D" id="1.20.1250.20">
    <property type="entry name" value="MFS general substrate transporter like domains"/>
    <property type="match status" value="1"/>
</dbReference>
<feature type="transmembrane region" description="Helical" evidence="5">
    <location>
        <begin position="270"/>
        <end position="293"/>
    </location>
</feature>
<dbReference type="InterPro" id="IPR011701">
    <property type="entry name" value="MFS"/>
</dbReference>
<sequence>MTTLVAPVRTAWSARGWAIYLGWIVITLDGSALNLALPRIAEDLHAQAAGISWVVDAYTLPLAALLLLGGSLGDRLGAERLFRVGAIGFAAASVGCALSPSIMSLIVWRAAQGVFAAMLLPMLLALVGKSFGDPAHRSNAVNLMTVFGGVGMAVGPFLGGLLTDTTGWRAVFWLTAPIAITAAFLVGAADHPRAEQGHPRFDLAGQLTGTAGLVVLVAGLIEAGRDASPALIWALMLTGVVLLATFVLIEHHSRAPMMPLGVFRSPEFTGAVAGGFAFQLGAYGLQFFLALYLQAAWGVSALTGGLLLASFAVGTILASVFANPHLLPRGTRQMILIGSTSAAAGTLLLLGATAERWWVLVIAEFIIGAGTAIYSTALNKTASTSLGAGSAGLASGIYNTSRQVGQAVGIAILGALAALADARTGFSAAIILITCCAVAIAATQLRTRTITV</sequence>
<dbReference type="GO" id="GO:0022857">
    <property type="term" value="F:transmembrane transporter activity"/>
    <property type="evidence" value="ECO:0007669"/>
    <property type="project" value="InterPro"/>
</dbReference>
<keyword evidence="3 5" id="KW-1133">Transmembrane helix</keyword>
<dbReference type="PRINTS" id="PR01036">
    <property type="entry name" value="TCRTETB"/>
</dbReference>
<dbReference type="RefSeq" id="WP_045252791.1">
    <property type="nucleotide sequence ID" value="NZ_CP031425.1"/>
</dbReference>
<feature type="transmembrane region" description="Helical" evidence="5">
    <location>
        <begin position="334"/>
        <end position="351"/>
    </location>
</feature>
<evidence type="ECO:0000259" key="6">
    <source>
        <dbReference type="PROSITE" id="PS50850"/>
    </source>
</evidence>
<organism evidence="7 8">
    <name type="scientific">Microbacterium foliorum</name>
    <dbReference type="NCBI Taxonomy" id="104336"/>
    <lineage>
        <taxon>Bacteria</taxon>
        <taxon>Bacillati</taxon>
        <taxon>Actinomycetota</taxon>
        <taxon>Actinomycetes</taxon>
        <taxon>Micrococcales</taxon>
        <taxon>Microbacteriaceae</taxon>
        <taxon>Microbacterium</taxon>
    </lineage>
</organism>